<keyword evidence="3" id="KW-1185">Reference proteome</keyword>
<protein>
    <submittedName>
        <fullName evidence="2">Uncharacterized protein</fullName>
    </submittedName>
</protein>
<dbReference type="Proteomes" id="UP000822688">
    <property type="component" value="Chromosome 6"/>
</dbReference>
<feature type="transmembrane region" description="Helical" evidence="1">
    <location>
        <begin position="91"/>
        <end position="109"/>
    </location>
</feature>
<organism evidence="2 3">
    <name type="scientific">Ceratodon purpureus</name>
    <name type="common">Fire moss</name>
    <name type="synonym">Dicranum purpureum</name>
    <dbReference type="NCBI Taxonomy" id="3225"/>
    <lineage>
        <taxon>Eukaryota</taxon>
        <taxon>Viridiplantae</taxon>
        <taxon>Streptophyta</taxon>
        <taxon>Embryophyta</taxon>
        <taxon>Bryophyta</taxon>
        <taxon>Bryophytina</taxon>
        <taxon>Bryopsida</taxon>
        <taxon>Dicranidae</taxon>
        <taxon>Pseudoditrichales</taxon>
        <taxon>Ditrichaceae</taxon>
        <taxon>Ceratodon</taxon>
    </lineage>
</organism>
<dbReference type="PANTHER" id="PTHR33287:SF11">
    <property type="entry name" value="OS03G0778400 PROTEIN"/>
    <property type="match status" value="1"/>
</dbReference>
<gene>
    <name evidence="2" type="ORF">KC19_6G062800</name>
</gene>
<feature type="transmembrane region" description="Helical" evidence="1">
    <location>
        <begin position="216"/>
        <end position="235"/>
    </location>
</feature>
<proteinExistence type="predicted"/>
<dbReference type="EMBL" id="CM026427">
    <property type="protein sequence ID" value="KAG0569061.1"/>
    <property type="molecule type" value="Genomic_DNA"/>
</dbReference>
<comment type="caution">
    <text evidence="2">The sequence shown here is derived from an EMBL/GenBank/DDBJ whole genome shotgun (WGS) entry which is preliminary data.</text>
</comment>
<keyword evidence="1" id="KW-0812">Transmembrane</keyword>
<keyword evidence="1" id="KW-1133">Transmembrane helix</keyword>
<evidence type="ECO:0000313" key="2">
    <source>
        <dbReference type="EMBL" id="KAG0569061.1"/>
    </source>
</evidence>
<dbReference type="AlphaFoldDB" id="A0A8T0HBB4"/>
<keyword evidence="1" id="KW-0472">Membrane</keyword>
<feature type="transmembrane region" description="Helical" evidence="1">
    <location>
        <begin position="121"/>
        <end position="139"/>
    </location>
</feature>
<evidence type="ECO:0000256" key="1">
    <source>
        <dbReference type="SAM" id="Phobius"/>
    </source>
</evidence>
<accession>A0A8T0HBB4</accession>
<dbReference type="PANTHER" id="PTHR33287">
    <property type="entry name" value="OS03G0453550 PROTEIN"/>
    <property type="match status" value="1"/>
</dbReference>
<reference evidence="2 3" key="1">
    <citation type="submission" date="2020-06" db="EMBL/GenBank/DDBJ databases">
        <title>WGS assembly of Ceratodon purpureus strain R40.</title>
        <authorList>
            <person name="Carey S.B."/>
            <person name="Jenkins J."/>
            <person name="Shu S."/>
            <person name="Lovell J.T."/>
            <person name="Sreedasyam A."/>
            <person name="Maumus F."/>
            <person name="Tiley G.P."/>
            <person name="Fernandez-Pozo N."/>
            <person name="Barry K."/>
            <person name="Chen C."/>
            <person name="Wang M."/>
            <person name="Lipzen A."/>
            <person name="Daum C."/>
            <person name="Saski C.A."/>
            <person name="Payton A.C."/>
            <person name="Mcbreen J.C."/>
            <person name="Conrad R.E."/>
            <person name="Kollar L.M."/>
            <person name="Olsson S."/>
            <person name="Huttunen S."/>
            <person name="Landis J.B."/>
            <person name="Wickett N.J."/>
            <person name="Johnson M.G."/>
            <person name="Rensing S.A."/>
            <person name="Grimwood J."/>
            <person name="Schmutz J."/>
            <person name="Mcdaniel S.F."/>
        </authorList>
    </citation>
    <scope>NUCLEOTIDE SEQUENCE [LARGE SCALE GENOMIC DNA]</scope>
    <source>
        <strain evidence="2 3">R40</strain>
    </source>
</reference>
<name>A0A8T0HBB4_CERPU</name>
<sequence length="240" mass="26993">MAGRNPYAAGTSGVIGPLFQVPSFSRDEVMASPVKRSLIPKEAIQHLLEIRGLPDSDFWKVAEEEWEKIEQKFAGRVATSRGQILNVSNEIYQVVGFSAAFQGLLLTAVSQGSHLNCHSRWWALVLSIFGTLAATAAVWEKNRIITWLQGSVEKDERTRETYAVRLHRLHELGPRSFDFDRLVESEAGVPRKPPSSLQRVVLKVAILLWPPYRYRVLYCVVIFGVLCALAIQYILCENLA</sequence>
<evidence type="ECO:0000313" key="3">
    <source>
        <dbReference type="Proteomes" id="UP000822688"/>
    </source>
</evidence>